<sequence>MVVSSDEEPVDASAVRPVARQPLASKTASDQKTDGWEFVRRQCEVLLRHCGKERTGSGRRDELGSGDGGEVDASGRGGLVFSQDDAGLVLAKEMERALSVIVDVALKSKNLKGGCVRALKTSAALLGEAKEVLLQRTSGEENEILRARLEEEKKSSLHEQWELDYFFTIVNKNCC</sequence>
<evidence type="ECO:0000313" key="3">
    <source>
        <dbReference type="Proteomes" id="UP000007151"/>
    </source>
</evidence>
<proteinExistence type="predicted"/>
<feature type="region of interest" description="Disordered" evidence="1">
    <location>
        <begin position="1"/>
        <end position="31"/>
    </location>
</feature>
<dbReference type="EMBL" id="AGBW02009679">
    <property type="protein sequence ID" value="OWR50150.1"/>
    <property type="molecule type" value="Genomic_DNA"/>
</dbReference>
<evidence type="ECO:0000256" key="1">
    <source>
        <dbReference type="SAM" id="MobiDB-lite"/>
    </source>
</evidence>
<dbReference type="KEGG" id="dpl:KGM_204955"/>
<comment type="caution">
    <text evidence="2">The sequence shown here is derived from an EMBL/GenBank/DDBJ whole genome shotgun (WGS) entry which is preliminary data.</text>
</comment>
<name>A0A212F8V1_DANPL</name>
<protein>
    <submittedName>
        <fullName evidence="2">Uncharacterized protein</fullName>
    </submittedName>
</protein>
<dbReference type="AlphaFoldDB" id="A0A212F8V1"/>
<gene>
    <name evidence="2" type="ORF">KGM_204955</name>
</gene>
<feature type="compositionally biased region" description="Acidic residues" evidence="1">
    <location>
        <begin position="1"/>
        <end position="10"/>
    </location>
</feature>
<evidence type="ECO:0000313" key="2">
    <source>
        <dbReference type="EMBL" id="OWR50150.1"/>
    </source>
</evidence>
<keyword evidence="3" id="KW-1185">Reference proteome</keyword>
<dbReference type="Proteomes" id="UP000007151">
    <property type="component" value="Unassembled WGS sequence"/>
</dbReference>
<dbReference type="InParanoid" id="A0A212F8V1"/>
<accession>A0A212F8V1</accession>
<reference evidence="2 3" key="1">
    <citation type="journal article" date="2011" name="Cell">
        <title>The monarch butterfly genome yields insights into long-distance migration.</title>
        <authorList>
            <person name="Zhan S."/>
            <person name="Merlin C."/>
            <person name="Boore J.L."/>
            <person name="Reppert S.M."/>
        </authorList>
    </citation>
    <scope>NUCLEOTIDE SEQUENCE [LARGE SCALE GENOMIC DNA]</scope>
    <source>
        <strain evidence="2">F-2</strain>
    </source>
</reference>
<feature type="region of interest" description="Disordered" evidence="1">
    <location>
        <begin position="55"/>
        <end position="76"/>
    </location>
</feature>
<organism evidence="2 3">
    <name type="scientific">Danaus plexippus plexippus</name>
    <dbReference type="NCBI Taxonomy" id="278856"/>
    <lineage>
        <taxon>Eukaryota</taxon>
        <taxon>Metazoa</taxon>
        <taxon>Ecdysozoa</taxon>
        <taxon>Arthropoda</taxon>
        <taxon>Hexapoda</taxon>
        <taxon>Insecta</taxon>
        <taxon>Pterygota</taxon>
        <taxon>Neoptera</taxon>
        <taxon>Endopterygota</taxon>
        <taxon>Lepidoptera</taxon>
        <taxon>Glossata</taxon>
        <taxon>Ditrysia</taxon>
        <taxon>Papilionoidea</taxon>
        <taxon>Nymphalidae</taxon>
        <taxon>Danainae</taxon>
        <taxon>Danaini</taxon>
        <taxon>Danaina</taxon>
        <taxon>Danaus</taxon>
        <taxon>Danaus</taxon>
    </lineage>
</organism>